<reference evidence="1" key="1">
    <citation type="submission" date="2014-12" db="EMBL/GenBank/DDBJ databases">
        <title>Insight into the proteome of Arion vulgaris.</title>
        <authorList>
            <person name="Aradska J."/>
            <person name="Bulat T."/>
            <person name="Smidak R."/>
            <person name="Sarate P."/>
            <person name="Gangsoo J."/>
            <person name="Sialana F."/>
            <person name="Bilban M."/>
            <person name="Lubec G."/>
        </authorList>
    </citation>
    <scope>NUCLEOTIDE SEQUENCE</scope>
    <source>
        <tissue evidence="1">Skin</tissue>
    </source>
</reference>
<evidence type="ECO:0000313" key="1">
    <source>
        <dbReference type="EMBL" id="CEK88469.1"/>
    </source>
</evidence>
<feature type="non-terminal residue" evidence="1">
    <location>
        <position position="74"/>
    </location>
</feature>
<gene>
    <name evidence="1" type="primary">ORF165483</name>
</gene>
<name>A0A0B7B565_9EUPU</name>
<protein>
    <submittedName>
        <fullName evidence="1">Uncharacterized protein</fullName>
    </submittedName>
</protein>
<organism evidence="1">
    <name type="scientific">Arion vulgaris</name>
    <dbReference type="NCBI Taxonomy" id="1028688"/>
    <lineage>
        <taxon>Eukaryota</taxon>
        <taxon>Metazoa</taxon>
        <taxon>Spiralia</taxon>
        <taxon>Lophotrochozoa</taxon>
        <taxon>Mollusca</taxon>
        <taxon>Gastropoda</taxon>
        <taxon>Heterobranchia</taxon>
        <taxon>Euthyneura</taxon>
        <taxon>Panpulmonata</taxon>
        <taxon>Eupulmonata</taxon>
        <taxon>Stylommatophora</taxon>
        <taxon>Helicina</taxon>
        <taxon>Arionoidea</taxon>
        <taxon>Arionidae</taxon>
        <taxon>Arion</taxon>
    </lineage>
</organism>
<sequence length="74" mass="7990">QANERKEVRTVHTYTMPLDCPDTELNLGPHLKVSPYVGPHATLLGPPPLGPSFAPCGPTSLPWMHPSELNSGPH</sequence>
<dbReference type="AlphaFoldDB" id="A0A0B7B565"/>
<dbReference type="EMBL" id="HACG01041604">
    <property type="protein sequence ID" value="CEK88469.1"/>
    <property type="molecule type" value="Transcribed_RNA"/>
</dbReference>
<feature type="non-terminal residue" evidence="1">
    <location>
        <position position="1"/>
    </location>
</feature>
<proteinExistence type="predicted"/>
<accession>A0A0B7B565</accession>